<dbReference type="PANTHER" id="PTHR42743">
    <property type="entry name" value="AMINO-ACID AMINOTRANSFERASE"/>
    <property type="match status" value="1"/>
</dbReference>
<comment type="pathway">
    <text evidence="3 17">Amino-acid biosynthesis; L-isoleucine biosynthesis; L-isoleucine from 2-oxobutanoate: step 4/4.</text>
</comment>
<evidence type="ECO:0000313" key="18">
    <source>
        <dbReference type="EMBL" id="HIU92787.1"/>
    </source>
</evidence>
<evidence type="ECO:0000256" key="10">
    <source>
        <dbReference type="ARBA" id="ARBA00022898"/>
    </source>
</evidence>
<comment type="catalytic activity">
    <reaction evidence="12 17">
        <text>L-valine + 2-oxoglutarate = 3-methyl-2-oxobutanoate + L-glutamate</text>
        <dbReference type="Rhea" id="RHEA:24813"/>
        <dbReference type="ChEBI" id="CHEBI:11851"/>
        <dbReference type="ChEBI" id="CHEBI:16810"/>
        <dbReference type="ChEBI" id="CHEBI:29985"/>
        <dbReference type="ChEBI" id="CHEBI:57762"/>
        <dbReference type="EC" id="2.6.1.42"/>
    </reaction>
</comment>
<keyword evidence="11 17" id="KW-0100">Branched-chain amino acid biosynthesis</keyword>
<keyword evidence="9 17" id="KW-0808">Transferase</keyword>
<evidence type="ECO:0000256" key="6">
    <source>
        <dbReference type="ARBA" id="ARBA00009320"/>
    </source>
</evidence>
<evidence type="ECO:0000256" key="4">
    <source>
        <dbReference type="ARBA" id="ARBA00004931"/>
    </source>
</evidence>
<evidence type="ECO:0000256" key="8">
    <source>
        <dbReference type="ARBA" id="ARBA00022605"/>
    </source>
</evidence>
<comment type="catalytic activity">
    <reaction evidence="14 17">
        <text>L-leucine + 2-oxoglutarate = 4-methyl-2-oxopentanoate + L-glutamate</text>
        <dbReference type="Rhea" id="RHEA:18321"/>
        <dbReference type="ChEBI" id="CHEBI:16810"/>
        <dbReference type="ChEBI" id="CHEBI:17865"/>
        <dbReference type="ChEBI" id="CHEBI:29985"/>
        <dbReference type="ChEBI" id="CHEBI:57427"/>
        <dbReference type="EC" id="2.6.1.42"/>
    </reaction>
</comment>
<protein>
    <recommendedName>
        <fullName evidence="17">Branched-chain-amino-acid aminotransferase</fullName>
        <shortName evidence="17">BCAT</shortName>
        <ecNumber evidence="17">2.6.1.42</ecNumber>
    </recommendedName>
</protein>
<dbReference type="EMBL" id="DVOD01000050">
    <property type="protein sequence ID" value="HIU92787.1"/>
    <property type="molecule type" value="Genomic_DNA"/>
</dbReference>
<evidence type="ECO:0000256" key="3">
    <source>
        <dbReference type="ARBA" id="ARBA00004824"/>
    </source>
</evidence>
<dbReference type="InterPro" id="IPR043132">
    <property type="entry name" value="BCAT-like_C"/>
</dbReference>
<reference evidence="18" key="2">
    <citation type="journal article" date="2021" name="PeerJ">
        <title>Extensive microbial diversity within the chicken gut microbiome revealed by metagenomics and culture.</title>
        <authorList>
            <person name="Gilroy R."/>
            <person name="Ravi A."/>
            <person name="Getino M."/>
            <person name="Pursley I."/>
            <person name="Horton D.L."/>
            <person name="Alikhan N.F."/>
            <person name="Baker D."/>
            <person name="Gharbi K."/>
            <person name="Hall N."/>
            <person name="Watson M."/>
            <person name="Adriaenssens E.M."/>
            <person name="Foster-Nyarko E."/>
            <person name="Jarju S."/>
            <person name="Secka A."/>
            <person name="Antonio M."/>
            <person name="Oren A."/>
            <person name="Chaudhuri R.R."/>
            <person name="La Ragione R."/>
            <person name="Hildebrand F."/>
            <person name="Pallen M.J."/>
        </authorList>
    </citation>
    <scope>NUCLEOTIDE SEQUENCE</scope>
    <source>
        <strain evidence="18">CHK154-7741</strain>
    </source>
</reference>
<reference evidence="18" key="1">
    <citation type="submission" date="2020-10" db="EMBL/GenBank/DDBJ databases">
        <authorList>
            <person name="Gilroy R."/>
        </authorList>
    </citation>
    <scope>NUCLEOTIDE SEQUENCE</scope>
    <source>
        <strain evidence="18">CHK154-7741</strain>
    </source>
</reference>
<comment type="catalytic activity">
    <reaction evidence="13 17">
        <text>L-isoleucine + 2-oxoglutarate = (S)-3-methyl-2-oxopentanoate + L-glutamate</text>
        <dbReference type="Rhea" id="RHEA:24801"/>
        <dbReference type="ChEBI" id="CHEBI:16810"/>
        <dbReference type="ChEBI" id="CHEBI:29985"/>
        <dbReference type="ChEBI" id="CHEBI:35146"/>
        <dbReference type="ChEBI" id="CHEBI:58045"/>
        <dbReference type="EC" id="2.6.1.42"/>
    </reaction>
</comment>
<accession>A0A9D1SS53</accession>
<comment type="caution">
    <text evidence="18">The sequence shown here is derived from an EMBL/GenBank/DDBJ whole genome shotgun (WGS) entry which is preliminary data.</text>
</comment>
<dbReference type="InterPro" id="IPR033939">
    <property type="entry name" value="BCAT_family"/>
</dbReference>
<dbReference type="InterPro" id="IPR005785">
    <property type="entry name" value="B_amino_transI"/>
</dbReference>
<dbReference type="SUPFAM" id="SSF56752">
    <property type="entry name" value="D-aminoacid aminotransferase-like PLP-dependent enzymes"/>
    <property type="match status" value="1"/>
</dbReference>
<evidence type="ECO:0000256" key="17">
    <source>
        <dbReference type="RuleBase" id="RU364094"/>
    </source>
</evidence>
<sequence>MTTEYVYLDGEFVDAKTASIPVRNHAFLYGTSVFEGIRAYYNKEEDQLYAFRMKEHFERLINSCKIMHMDPKFSVEEFCGLTKELLKKNGYKTDAYIRPQVYKNALKIGPGLLDNPDAVLIFSFAMGDYIDLSKGLSVCVSNWRRNDDNAIPPRAKVSGSYANTALIVTDAKLAGFDDAIVLDQAGKVTEGSAMNLFLVEGDTLVTTQTTDNILVGVTRNTILELGKNVLGLKVCEREISRTELYVADEAFYCGTGAQVSPITSIDHRPVGKGVVGEHTKELQKLYFDVVKGKVEKYKKWCTPIYD</sequence>
<comment type="pathway">
    <text evidence="4 17">Amino-acid biosynthesis; L-valine biosynthesis; L-valine from pyruvate: step 4/4.</text>
</comment>
<evidence type="ECO:0000256" key="13">
    <source>
        <dbReference type="ARBA" id="ARBA00048798"/>
    </source>
</evidence>
<dbReference type="FunFam" id="3.20.10.10:FF:000002">
    <property type="entry name" value="D-alanine aminotransferase"/>
    <property type="match status" value="1"/>
</dbReference>
<name>A0A9D1SS53_9CLOT</name>
<dbReference type="PROSITE" id="PS00770">
    <property type="entry name" value="AA_TRANSFER_CLASS_4"/>
    <property type="match status" value="1"/>
</dbReference>
<evidence type="ECO:0000256" key="7">
    <source>
        <dbReference type="ARBA" id="ARBA00022576"/>
    </source>
</evidence>
<dbReference type="NCBIfam" id="TIGR01122">
    <property type="entry name" value="ilvE_I"/>
    <property type="match status" value="1"/>
</dbReference>
<dbReference type="Gene3D" id="3.30.470.10">
    <property type="match status" value="1"/>
</dbReference>
<dbReference type="EC" id="2.6.1.42" evidence="17"/>
<dbReference type="GO" id="GO:0008652">
    <property type="term" value="P:amino acid biosynthetic process"/>
    <property type="evidence" value="ECO:0007669"/>
    <property type="project" value="UniProtKB-KW"/>
</dbReference>
<evidence type="ECO:0000256" key="14">
    <source>
        <dbReference type="ARBA" id="ARBA00049229"/>
    </source>
</evidence>
<evidence type="ECO:0000313" key="19">
    <source>
        <dbReference type="Proteomes" id="UP000886748"/>
    </source>
</evidence>
<evidence type="ECO:0000256" key="5">
    <source>
        <dbReference type="ARBA" id="ARBA00005072"/>
    </source>
</evidence>
<dbReference type="InterPro" id="IPR018300">
    <property type="entry name" value="Aminotrans_IV_CS"/>
</dbReference>
<dbReference type="Proteomes" id="UP000886748">
    <property type="component" value="Unassembled WGS sequence"/>
</dbReference>
<dbReference type="AlphaFoldDB" id="A0A9D1SS53"/>
<dbReference type="GO" id="GO:0004084">
    <property type="term" value="F:branched-chain-amino-acid transaminase activity"/>
    <property type="evidence" value="ECO:0007669"/>
    <property type="project" value="UniProtKB-EC"/>
</dbReference>
<evidence type="ECO:0000256" key="12">
    <source>
        <dbReference type="ARBA" id="ARBA00048212"/>
    </source>
</evidence>
<keyword evidence="10 16" id="KW-0663">Pyridoxal phosphate</keyword>
<keyword evidence="7 17" id="KW-0032">Aminotransferase</keyword>
<evidence type="ECO:0000256" key="11">
    <source>
        <dbReference type="ARBA" id="ARBA00023304"/>
    </source>
</evidence>
<evidence type="ECO:0000256" key="2">
    <source>
        <dbReference type="ARBA" id="ARBA00003109"/>
    </source>
</evidence>
<comment type="cofactor">
    <cofactor evidence="1 16">
        <name>pyridoxal 5'-phosphate</name>
        <dbReference type="ChEBI" id="CHEBI:597326"/>
    </cofactor>
</comment>
<comment type="pathway">
    <text evidence="5 17">Amino-acid biosynthesis; L-leucine biosynthesis; L-leucine from 3-methyl-2-oxobutanoate: step 4/4.</text>
</comment>
<organism evidence="18 19">
    <name type="scientific">Candidatus Limenecus avicola</name>
    <dbReference type="NCBI Taxonomy" id="2840847"/>
    <lineage>
        <taxon>Bacteria</taxon>
        <taxon>Bacillati</taxon>
        <taxon>Bacillota</taxon>
        <taxon>Clostridia</taxon>
        <taxon>Eubacteriales</taxon>
        <taxon>Clostridiaceae</taxon>
        <taxon>Clostridiaceae incertae sedis</taxon>
        <taxon>Candidatus Limenecus</taxon>
    </lineage>
</organism>
<keyword evidence="8 17" id="KW-0028">Amino-acid biosynthesis</keyword>
<dbReference type="GO" id="GO:0009082">
    <property type="term" value="P:branched-chain amino acid biosynthetic process"/>
    <property type="evidence" value="ECO:0007669"/>
    <property type="project" value="UniProtKB-KW"/>
</dbReference>
<dbReference type="Gene3D" id="3.20.10.10">
    <property type="entry name" value="D-amino Acid Aminotransferase, subunit A, domain 2"/>
    <property type="match status" value="1"/>
</dbReference>
<evidence type="ECO:0000256" key="16">
    <source>
        <dbReference type="RuleBase" id="RU004516"/>
    </source>
</evidence>
<comment type="function">
    <text evidence="2 17">Acts on leucine, isoleucine and valine.</text>
</comment>
<dbReference type="NCBIfam" id="NF005146">
    <property type="entry name" value="PRK06606.1"/>
    <property type="match status" value="1"/>
</dbReference>
<dbReference type="PANTHER" id="PTHR42743:SF4">
    <property type="entry name" value="BRANCHED-CHAIN-AMINO-ACID AMINOTRANSFERASE-RELATED"/>
    <property type="match status" value="1"/>
</dbReference>
<proteinExistence type="inferred from homology"/>
<evidence type="ECO:0000256" key="1">
    <source>
        <dbReference type="ARBA" id="ARBA00001933"/>
    </source>
</evidence>
<dbReference type="CDD" id="cd01557">
    <property type="entry name" value="BCAT_beta_family"/>
    <property type="match status" value="1"/>
</dbReference>
<dbReference type="InterPro" id="IPR036038">
    <property type="entry name" value="Aminotransferase-like"/>
</dbReference>
<dbReference type="Pfam" id="PF01063">
    <property type="entry name" value="Aminotran_4"/>
    <property type="match status" value="1"/>
</dbReference>
<comment type="similarity">
    <text evidence="6 15">Belongs to the class-IV pyridoxal-phosphate-dependent aminotransferase family.</text>
</comment>
<dbReference type="InterPro" id="IPR050571">
    <property type="entry name" value="Class-IV_PLP-Dep_Aminotrnsfr"/>
</dbReference>
<dbReference type="InterPro" id="IPR043131">
    <property type="entry name" value="BCAT-like_N"/>
</dbReference>
<dbReference type="InterPro" id="IPR001544">
    <property type="entry name" value="Aminotrans_IV"/>
</dbReference>
<evidence type="ECO:0000256" key="15">
    <source>
        <dbReference type="RuleBase" id="RU004106"/>
    </source>
</evidence>
<gene>
    <name evidence="17" type="primary">ilvE</name>
    <name evidence="18" type="ORF">IAD26_06615</name>
</gene>
<evidence type="ECO:0000256" key="9">
    <source>
        <dbReference type="ARBA" id="ARBA00022679"/>
    </source>
</evidence>